<protein>
    <submittedName>
        <fullName evidence="11">AAA family ATPase</fullName>
    </submittedName>
</protein>
<dbReference type="Pfam" id="PF00004">
    <property type="entry name" value="AAA"/>
    <property type="match status" value="1"/>
</dbReference>
<dbReference type="Pfam" id="PF17871">
    <property type="entry name" value="AAA_lid_9"/>
    <property type="match status" value="1"/>
</dbReference>
<dbReference type="Gene3D" id="3.40.50.300">
    <property type="entry name" value="P-loop containing nucleotide triphosphate hydrolases"/>
    <property type="match status" value="2"/>
</dbReference>
<feature type="compositionally biased region" description="Low complexity" evidence="8">
    <location>
        <begin position="162"/>
        <end position="175"/>
    </location>
</feature>
<dbReference type="InterPro" id="IPR050130">
    <property type="entry name" value="ClpA_ClpB"/>
</dbReference>
<keyword evidence="3" id="KW-0547">Nucleotide-binding</keyword>
<dbReference type="EMBL" id="JBHSON010000023">
    <property type="protein sequence ID" value="MFC5747641.1"/>
    <property type="molecule type" value="Genomic_DNA"/>
</dbReference>
<dbReference type="Proteomes" id="UP001596074">
    <property type="component" value="Unassembled WGS sequence"/>
</dbReference>
<keyword evidence="5" id="KW-0346">Stress response</keyword>
<accession>A0ABW0ZXI7</accession>
<dbReference type="CDD" id="cd00009">
    <property type="entry name" value="AAA"/>
    <property type="match status" value="1"/>
</dbReference>
<proteinExistence type="inferred from homology"/>
<dbReference type="Gene3D" id="1.10.8.60">
    <property type="match status" value="2"/>
</dbReference>
<dbReference type="InterPro" id="IPR028299">
    <property type="entry name" value="ClpA/B_CS2"/>
</dbReference>
<dbReference type="Gene3D" id="1.10.1780.10">
    <property type="entry name" value="Clp, N-terminal domain"/>
    <property type="match status" value="1"/>
</dbReference>
<evidence type="ECO:0000256" key="5">
    <source>
        <dbReference type="ARBA" id="ARBA00023016"/>
    </source>
</evidence>
<evidence type="ECO:0000256" key="2">
    <source>
        <dbReference type="ARBA" id="ARBA00022737"/>
    </source>
</evidence>
<comment type="caution">
    <text evidence="11">The sequence shown here is derived from an EMBL/GenBank/DDBJ whole genome shotgun (WGS) entry which is preliminary data.</text>
</comment>
<evidence type="ECO:0000256" key="7">
    <source>
        <dbReference type="ARBA" id="ARBA00026057"/>
    </source>
</evidence>
<reference evidence="12" key="1">
    <citation type="journal article" date="2019" name="Int. J. Syst. Evol. Microbiol.">
        <title>The Global Catalogue of Microorganisms (GCM) 10K type strain sequencing project: providing services to taxonomists for standard genome sequencing and annotation.</title>
        <authorList>
            <consortium name="The Broad Institute Genomics Platform"/>
            <consortium name="The Broad Institute Genome Sequencing Center for Infectious Disease"/>
            <person name="Wu L."/>
            <person name="Ma J."/>
        </authorList>
    </citation>
    <scope>NUCLEOTIDE SEQUENCE [LARGE SCALE GENOMIC DNA]</scope>
    <source>
        <strain evidence="12">KCTC 42087</strain>
    </source>
</reference>
<feature type="compositionally biased region" description="Basic and acidic residues" evidence="8">
    <location>
        <begin position="176"/>
        <end position="195"/>
    </location>
</feature>
<dbReference type="Pfam" id="PF10431">
    <property type="entry name" value="ClpB_D2-small"/>
    <property type="match status" value="1"/>
</dbReference>
<comment type="subunit">
    <text evidence="7">Homohexamer. The oligomerization is ATP-dependent.</text>
</comment>
<keyword evidence="2" id="KW-0677">Repeat</keyword>
<keyword evidence="12" id="KW-1185">Reference proteome</keyword>
<dbReference type="RefSeq" id="WP_378283256.1">
    <property type="nucleotide sequence ID" value="NZ_JBHSON010000023.1"/>
</dbReference>
<evidence type="ECO:0000313" key="12">
    <source>
        <dbReference type="Proteomes" id="UP001596074"/>
    </source>
</evidence>
<evidence type="ECO:0000313" key="11">
    <source>
        <dbReference type="EMBL" id="MFC5747641.1"/>
    </source>
</evidence>
<dbReference type="PROSITE" id="PS00871">
    <property type="entry name" value="CLPAB_2"/>
    <property type="match status" value="1"/>
</dbReference>
<sequence length="807" mass="86107">MTRFTKSVETVLGMARREARAGHAPSVEPGHLLIGLSKLSRADMAEVLVGSGLTADDRAAMENDARRLYQLFVIARADPVALRRRLRTALAAPAPGRPRNGPVHRSPAAYRAFSRAAQLADPGPAGPSHLLRAVLERLGPAESRAFVALGVADPLAAFFPEPGGRAAPAAHSARSPRPEPARKPKPEPEPPEERKLEFLDRYGRDLTALARQGRLPELIGRREELRKLARVLVRQRKANAVLVGHAGVGKTCVVEGLAQRLAAPGAPAALAGSRVIEVSMAGLVAGATYRGEFEERLQGVLKEATGAPEVILFIDELHTVLSAGGSGAGNAANILKPALARGELRCVGATTPGEYRRYIESDPALERRFEAVWIDEPSRAEAVTVLSGLRGRIAGHHGVEIDPAVPEAAVDLAVRYLPDLRLPDKAIDLVDQACAATRIQTLSPEPESVAPARVGRAEVAAVVAERARIPVERVEEDEARRLLGMEERLRRRMIGQDEAVGAVAEAIRASRAGLGHPGRPIGVFLFAGPTGTGKTELAKALAEFLFDDERRLVRIDMSEYKERHSVSRLLGPPPGYIGHDREGQLSGPMRDHPHSVVLFDEIEKAHPEVLDLFLQIFDEGRLTDSRGRRVPFADAVVVLTSNLGSAAGSGPPAGGRPFGFAAGAAPRDGERRPGSGTAATERVMAALRESLRPELLGRIGRVVVFSPLTRAELRQVADKLVDRVRDRLAERSITLVLTDGAYDLLLRHGGAGASGVRGLEHAIERLLVQPLGEALLAGRYADGSTVTAEAGAGGTSLTIRPGGPARD</sequence>
<gene>
    <name evidence="11" type="ORF">ACFPZN_18600</name>
</gene>
<dbReference type="CDD" id="cd19499">
    <property type="entry name" value="RecA-like_ClpB_Hsp104-like"/>
    <property type="match status" value="1"/>
</dbReference>
<dbReference type="InterPro" id="IPR003593">
    <property type="entry name" value="AAA+_ATPase"/>
</dbReference>
<dbReference type="InterPro" id="IPR027417">
    <property type="entry name" value="P-loop_NTPase"/>
</dbReference>
<dbReference type="InterPro" id="IPR036628">
    <property type="entry name" value="Clp_N_dom_sf"/>
</dbReference>
<dbReference type="PANTHER" id="PTHR11638">
    <property type="entry name" value="ATP-DEPENDENT CLP PROTEASE"/>
    <property type="match status" value="1"/>
</dbReference>
<dbReference type="PRINTS" id="PR00300">
    <property type="entry name" value="CLPPROTEASEA"/>
</dbReference>
<evidence type="ECO:0000256" key="8">
    <source>
        <dbReference type="SAM" id="MobiDB-lite"/>
    </source>
</evidence>
<feature type="domain" description="AAA+ ATPase" evidence="9">
    <location>
        <begin position="236"/>
        <end position="379"/>
    </location>
</feature>
<keyword evidence="6" id="KW-0143">Chaperone</keyword>
<organism evidence="11 12">
    <name type="scientific">Actinomadura rugatobispora</name>
    <dbReference type="NCBI Taxonomy" id="1994"/>
    <lineage>
        <taxon>Bacteria</taxon>
        <taxon>Bacillati</taxon>
        <taxon>Actinomycetota</taxon>
        <taxon>Actinomycetes</taxon>
        <taxon>Streptosporangiales</taxon>
        <taxon>Thermomonosporaceae</taxon>
        <taxon>Actinomadura</taxon>
    </lineage>
</organism>
<evidence type="ECO:0000256" key="3">
    <source>
        <dbReference type="ARBA" id="ARBA00022741"/>
    </source>
</evidence>
<dbReference type="SUPFAM" id="SSF52540">
    <property type="entry name" value="P-loop containing nucleoside triphosphate hydrolases"/>
    <property type="match status" value="2"/>
</dbReference>
<dbReference type="PANTHER" id="PTHR11638:SF18">
    <property type="entry name" value="HEAT SHOCK PROTEIN 104"/>
    <property type="match status" value="1"/>
</dbReference>
<evidence type="ECO:0000259" key="9">
    <source>
        <dbReference type="SMART" id="SM00382"/>
    </source>
</evidence>
<dbReference type="InterPro" id="IPR019489">
    <property type="entry name" value="Clp_ATPase_C"/>
</dbReference>
<comment type="similarity">
    <text evidence="1">Belongs to the ClpA/ClpB family.</text>
</comment>
<keyword evidence="4" id="KW-0067">ATP-binding</keyword>
<evidence type="ECO:0000256" key="4">
    <source>
        <dbReference type="ARBA" id="ARBA00022840"/>
    </source>
</evidence>
<dbReference type="SMART" id="SM01086">
    <property type="entry name" value="ClpB_D2-small"/>
    <property type="match status" value="1"/>
</dbReference>
<feature type="domain" description="Clp ATPase C-terminal" evidence="10">
    <location>
        <begin position="708"/>
        <end position="799"/>
    </location>
</feature>
<dbReference type="InterPro" id="IPR001270">
    <property type="entry name" value="ClpA/B"/>
</dbReference>
<name>A0ABW0ZXI7_9ACTN</name>
<dbReference type="InterPro" id="IPR041546">
    <property type="entry name" value="ClpA/ClpB_AAA_lid"/>
</dbReference>
<dbReference type="SMART" id="SM00382">
    <property type="entry name" value="AAA"/>
    <property type="match status" value="2"/>
</dbReference>
<feature type="domain" description="AAA+ ATPase" evidence="9">
    <location>
        <begin position="520"/>
        <end position="709"/>
    </location>
</feature>
<evidence type="ECO:0000259" key="10">
    <source>
        <dbReference type="SMART" id="SM01086"/>
    </source>
</evidence>
<dbReference type="Pfam" id="PF07724">
    <property type="entry name" value="AAA_2"/>
    <property type="match status" value="1"/>
</dbReference>
<evidence type="ECO:0000256" key="1">
    <source>
        <dbReference type="ARBA" id="ARBA00008675"/>
    </source>
</evidence>
<dbReference type="InterPro" id="IPR003959">
    <property type="entry name" value="ATPase_AAA_core"/>
</dbReference>
<feature type="region of interest" description="Disordered" evidence="8">
    <location>
        <begin position="162"/>
        <end position="195"/>
    </location>
</feature>
<evidence type="ECO:0000256" key="6">
    <source>
        <dbReference type="ARBA" id="ARBA00023186"/>
    </source>
</evidence>